<evidence type="ECO:0000256" key="2">
    <source>
        <dbReference type="ARBA" id="ARBA00022692"/>
    </source>
</evidence>
<proteinExistence type="predicted"/>
<name>A0A8S9ZR45_9BILA</name>
<evidence type="ECO:0000256" key="5">
    <source>
        <dbReference type="SAM" id="Phobius"/>
    </source>
</evidence>
<evidence type="ECO:0000256" key="3">
    <source>
        <dbReference type="ARBA" id="ARBA00022989"/>
    </source>
</evidence>
<dbReference type="PANTHER" id="PTHR46273:SF14">
    <property type="entry name" value="G-PROTEIN COUPLED RECEPTOR DMSR-1"/>
    <property type="match status" value="1"/>
</dbReference>
<dbReference type="InterPro" id="IPR019427">
    <property type="entry name" value="7TM_GPCR_serpentine_rcpt_Srw"/>
</dbReference>
<evidence type="ECO:0000256" key="4">
    <source>
        <dbReference type="ARBA" id="ARBA00023136"/>
    </source>
</evidence>
<dbReference type="PANTHER" id="PTHR46273">
    <property type="entry name" value="MYOSUPPRESSIN RECEPTOR 1, ISOFORM B-RELATED"/>
    <property type="match status" value="1"/>
</dbReference>
<reference evidence="7" key="1">
    <citation type="journal article" date="2020" name="Ecol. Evol.">
        <title>Genome structure and content of the rice root-knot nematode (Meloidogyne graminicola).</title>
        <authorList>
            <person name="Phan N.T."/>
            <person name="Danchin E.G.J."/>
            <person name="Klopp C."/>
            <person name="Perfus-Barbeoch L."/>
            <person name="Kozlowski D.K."/>
            <person name="Koutsovoulos G.D."/>
            <person name="Lopez-Roques C."/>
            <person name="Bouchez O."/>
            <person name="Zahm M."/>
            <person name="Besnard G."/>
            <person name="Bellafiore S."/>
        </authorList>
    </citation>
    <scope>NUCLEOTIDE SEQUENCE</scope>
    <source>
        <strain evidence="7">VN-18</strain>
    </source>
</reference>
<dbReference type="InterPro" id="IPR017452">
    <property type="entry name" value="GPCR_Rhodpsn_7TM"/>
</dbReference>
<dbReference type="SUPFAM" id="SSF81321">
    <property type="entry name" value="Family A G protein-coupled receptor-like"/>
    <property type="match status" value="1"/>
</dbReference>
<feature type="transmembrane region" description="Helical" evidence="5">
    <location>
        <begin position="70"/>
        <end position="89"/>
    </location>
</feature>
<dbReference type="PROSITE" id="PS50262">
    <property type="entry name" value="G_PROTEIN_RECEP_F1_2"/>
    <property type="match status" value="1"/>
</dbReference>
<organism evidence="7 8">
    <name type="scientific">Meloidogyne graminicola</name>
    <dbReference type="NCBI Taxonomy" id="189291"/>
    <lineage>
        <taxon>Eukaryota</taxon>
        <taxon>Metazoa</taxon>
        <taxon>Ecdysozoa</taxon>
        <taxon>Nematoda</taxon>
        <taxon>Chromadorea</taxon>
        <taxon>Rhabditida</taxon>
        <taxon>Tylenchina</taxon>
        <taxon>Tylenchomorpha</taxon>
        <taxon>Tylenchoidea</taxon>
        <taxon>Meloidogynidae</taxon>
        <taxon>Meloidogyninae</taxon>
        <taxon>Meloidogyne</taxon>
    </lineage>
</organism>
<accession>A0A8S9ZR45</accession>
<keyword evidence="2 5" id="KW-0812">Transmembrane</keyword>
<dbReference type="Pfam" id="PF10324">
    <property type="entry name" value="7TM_GPCR_Srw"/>
    <property type="match status" value="1"/>
</dbReference>
<dbReference type="GO" id="GO:0005886">
    <property type="term" value="C:plasma membrane"/>
    <property type="evidence" value="ECO:0007669"/>
    <property type="project" value="TreeGrafter"/>
</dbReference>
<comment type="caution">
    <text evidence="7">The sequence shown here is derived from an EMBL/GenBank/DDBJ whole genome shotgun (WGS) entry which is preliminary data.</text>
</comment>
<sequence length="214" mass="25028">MNRFQSRNNGINGTNATTSVNQRTDRTTRMLLAIVCVFLFTELPQGIIAVMSGMFSEEFRSHIYNNLGDILDLLSLCNALASFVIYCTMSAQFRNEFRRVFLPTTQRVKCWRELFILTRRRNVNKNTKEMKQKESFCCDESYGQVEERKQSRTNSPLIRPSIIMNNFLVVCRRQLKEEKTTQSFEVFQCRATPISIDPRQIICEKCRHSKQVVK</sequence>
<dbReference type="GO" id="GO:0008528">
    <property type="term" value="F:G protein-coupled peptide receptor activity"/>
    <property type="evidence" value="ECO:0007669"/>
    <property type="project" value="InterPro"/>
</dbReference>
<evidence type="ECO:0000313" key="7">
    <source>
        <dbReference type="EMBL" id="KAF7635653.1"/>
    </source>
</evidence>
<comment type="subcellular location">
    <subcellularLocation>
        <location evidence="1">Membrane</location>
    </subcellularLocation>
</comment>
<dbReference type="Gene3D" id="1.20.1070.10">
    <property type="entry name" value="Rhodopsin 7-helix transmembrane proteins"/>
    <property type="match status" value="1"/>
</dbReference>
<dbReference type="InterPro" id="IPR053219">
    <property type="entry name" value="GPCR_Dmsr-1"/>
</dbReference>
<dbReference type="AlphaFoldDB" id="A0A8S9ZR45"/>
<keyword evidence="8" id="KW-1185">Reference proteome</keyword>
<dbReference type="EMBL" id="JABEBT010000039">
    <property type="protein sequence ID" value="KAF7635653.1"/>
    <property type="molecule type" value="Genomic_DNA"/>
</dbReference>
<keyword evidence="4 5" id="KW-0472">Membrane</keyword>
<feature type="domain" description="G-protein coupled receptors family 1 profile" evidence="6">
    <location>
        <begin position="1"/>
        <end position="86"/>
    </location>
</feature>
<evidence type="ECO:0000256" key="1">
    <source>
        <dbReference type="ARBA" id="ARBA00004370"/>
    </source>
</evidence>
<gene>
    <name evidence="7" type="ORF">Mgra_00004896</name>
</gene>
<dbReference type="Proteomes" id="UP000605970">
    <property type="component" value="Unassembled WGS sequence"/>
</dbReference>
<keyword evidence="3 5" id="KW-1133">Transmembrane helix</keyword>
<evidence type="ECO:0000313" key="8">
    <source>
        <dbReference type="Proteomes" id="UP000605970"/>
    </source>
</evidence>
<evidence type="ECO:0000259" key="6">
    <source>
        <dbReference type="PROSITE" id="PS50262"/>
    </source>
</evidence>
<feature type="transmembrane region" description="Helical" evidence="5">
    <location>
        <begin position="30"/>
        <end position="50"/>
    </location>
</feature>
<protein>
    <submittedName>
        <fullName evidence="7">G_PROTEIN_RECEP_F1_2 domain-containing protein</fullName>
    </submittedName>
</protein>